<keyword evidence="3" id="KW-1185">Reference proteome</keyword>
<reference evidence="2" key="1">
    <citation type="submission" date="2021-11" db="EMBL/GenBank/DDBJ databases">
        <title>Genome sequence.</title>
        <authorList>
            <person name="Sun Q."/>
        </authorList>
    </citation>
    <scope>NUCLEOTIDE SEQUENCE</scope>
    <source>
        <strain evidence="2">JC740</strain>
    </source>
</reference>
<protein>
    <submittedName>
        <fullName evidence="2">DUF58 domain-containing protein</fullName>
    </submittedName>
</protein>
<name>A0ABS8NNR9_9BACT</name>
<feature type="transmembrane region" description="Helical" evidence="1">
    <location>
        <begin position="61"/>
        <end position="78"/>
    </location>
</feature>
<accession>A0ABS8NNR9</accession>
<proteinExistence type="predicted"/>
<keyword evidence="1" id="KW-0812">Transmembrane</keyword>
<dbReference type="Proteomes" id="UP001430306">
    <property type="component" value="Unassembled WGS sequence"/>
</dbReference>
<sequence>MASVPAAAPKQSWLSKVMTTDFCPWANRFVYWLKEPVGWFALATLVSVLIGMYFSPIGWSLAASLTAIIVAGMAWPWIAVNATRCALRPEVPTVHEGTSCRMVLAVKNRLPLPVMGLAIEGYLDCHASEDNTPTVGLMRVPPLCTAEYGVDVTPQLRGHYPVTQPKVACSFPFGIWTARRDLAESTPITVWPKVYPIQGQLPIVGKCFAAQAEGDRGGRTGDFLGGRVFRRGDSAKQVNWVASERSQSLIVNDRGEAQTPQIAVLVDTRCLAGRNTLARQIRVAASLLHSFHHSQINAQVWLGRQELTYGLHAAGRRKMLDALADIPVDGNQDHCELNGIPRIEIRGTADGVIHLHFHQAATGRVQRERCHEIAIPAGADLEHAMLTVWKEVLHVKVAA</sequence>
<dbReference type="PANTHER" id="PTHR34351">
    <property type="entry name" value="SLR1927 PROTEIN-RELATED"/>
    <property type="match status" value="1"/>
</dbReference>
<evidence type="ECO:0000313" key="2">
    <source>
        <dbReference type="EMBL" id="MCC9645239.1"/>
    </source>
</evidence>
<keyword evidence="1" id="KW-1133">Transmembrane helix</keyword>
<organism evidence="2 3">
    <name type="scientific">Rhodopirellula halodulae</name>
    <dbReference type="NCBI Taxonomy" id="2894198"/>
    <lineage>
        <taxon>Bacteria</taxon>
        <taxon>Pseudomonadati</taxon>
        <taxon>Planctomycetota</taxon>
        <taxon>Planctomycetia</taxon>
        <taxon>Pirellulales</taxon>
        <taxon>Pirellulaceae</taxon>
        <taxon>Rhodopirellula</taxon>
    </lineage>
</organism>
<comment type="caution">
    <text evidence="2">The sequence shown here is derived from an EMBL/GenBank/DDBJ whole genome shotgun (WGS) entry which is preliminary data.</text>
</comment>
<keyword evidence="1" id="KW-0472">Membrane</keyword>
<evidence type="ECO:0000256" key="1">
    <source>
        <dbReference type="SAM" id="Phobius"/>
    </source>
</evidence>
<dbReference type="EMBL" id="JAJKFW010000064">
    <property type="protein sequence ID" value="MCC9645239.1"/>
    <property type="molecule type" value="Genomic_DNA"/>
</dbReference>
<evidence type="ECO:0000313" key="3">
    <source>
        <dbReference type="Proteomes" id="UP001430306"/>
    </source>
</evidence>
<dbReference type="PANTHER" id="PTHR34351:SF1">
    <property type="entry name" value="SLR1927 PROTEIN"/>
    <property type="match status" value="1"/>
</dbReference>
<dbReference type="RefSeq" id="WP_230276873.1">
    <property type="nucleotide sequence ID" value="NZ_JAJKFW010000064.1"/>
</dbReference>
<gene>
    <name evidence="2" type="ORF">LOC71_23420</name>
</gene>
<feature type="transmembrane region" description="Helical" evidence="1">
    <location>
        <begin position="37"/>
        <end position="54"/>
    </location>
</feature>